<evidence type="ECO:0000259" key="2">
    <source>
        <dbReference type="Pfam" id="PF07510"/>
    </source>
</evidence>
<comment type="caution">
    <text evidence="3">The sequence shown here is derived from an EMBL/GenBank/DDBJ whole genome shotgun (WGS) entry which is preliminary data.</text>
</comment>
<reference evidence="3 4" key="1">
    <citation type="submission" date="2014-06" db="EMBL/GenBank/DDBJ databases">
        <authorList>
            <person name="Ju J."/>
            <person name="Zhang J."/>
        </authorList>
    </citation>
    <scope>NUCLEOTIDE SEQUENCE [LARGE SCALE GENOMIC DNA]</scope>
    <source>
        <strain evidence="3">DmW_042</strain>
    </source>
</reference>
<feature type="domain" description="GmrSD restriction endonucleases C-terminal" evidence="2">
    <location>
        <begin position="555"/>
        <end position="675"/>
    </location>
</feature>
<dbReference type="PANTHER" id="PTHR35149:SF1">
    <property type="entry name" value="DUF5655 DOMAIN-CONTAINING PROTEIN"/>
    <property type="match status" value="1"/>
</dbReference>
<dbReference type="PANTHER" id="PTHR35149">
    <property type="entry name" value="SLL5132 PROTEIN"/>
    <property type="match status" value="1"/>
</dbReference>
<gene>
    <name evidence="3" type="ORF">HC62_16405</name>
</gene>
<dbReference type="InterPro" id="IPR011089">
    <property type="entry name" value="GmrSD_C"/>
</dbReference>
<dbReference type="RefSeq" id="WP_086642011.1">
    <property type="nucleotide sequence ID" value="NZ_JOMM01000063.1"/>
</dbReference>
<organism evidence="3 4">
    <name type="scientific">Acetobacter tropicalis</name>
    <dbReference type="NCBI Taxonomy" id="104102"/>
    <lineage>
        <taxon>Bacteria</taxon>
        <taxon>Pseudomonadati</taxon>
        <taxon>Pseudomonadota</taxon>
        <taxon>Alphaproteobacteria</taxon>
        <taxon>Acetobacterales</taxon>
        <taxon>Acetobacteraceae</taxon>
        <taxon>Acetobacter</taxon>
    </lineage>
</organism>
<dbReference type="InterPro" id="IPR004919">
    <property type="entry name" value="GmrSD_N"/>
</dbReference>
<evidence type="ECO:0000259" key="1">
    <source>
        <dbReference type="Pfam" id="PF03235"/>
    </source>
</evidence>
<accession>A0A252A1E5</accession>
<evidence type="ECO:0008006" key="5">
    <source>
        <dbReference type="Google" id="ProtNLM"/>
    </source>
</evidence>
<dbReference type="Pfam" id="PF03235">
    <property type="entry name" value="GmrSD_N"/>
    <property type="match status" value="1"/>
</dbReference>
<feature type="domain" description="GmrSD restriction endonucleases N-terminal" evidence="1">
    <location>
        <begin position="12"/>
        <end position="215"/>
    </location>
</feature>
<sequence length="693" mass="80185">MSEAIVRPLSIQALLEDSARYVVPMYQRNYAWGEGEITQLLQDVIDYQSKKNSEGKHQTYYIGTLVVFARADGTFEVIDGQQRFTTLSLLAIWLKNQKNGVVDMSWYRKCNLTFESRPVSSHTFERLFQSVEPYHLRGDAFNEGLVNGFELIGKALSELGLIGTKLTAFCEYLFKHVQISRIEVPKDTDLNHFFEAMNNRGEQLEKHEVVKARLMAVLNRIPEVETRRQNIYVLGRVWDACTNMERYIQYGFTPAERHSLFGENDWGQFIPQDFDHLCNLLSSSCSANSEFKTEDSVSTGKHGRNLLAILHDDTLDVVKSVEQESAGSERFNSVINFSNFLLHVLRLVSRGPANTEGVPLDDKQLIDQFEARVMQQADPVAAVQCFTHALLKTKYLFDQFIIKREFVDGKDAWSLKRLHWYSKDSVSYINTFDDKDGDFIGINRRILMLLSAFHVSAPALLYKHWLNGALRYLFDNFNSNYLLRARDYLGYLESQAQRFVFQRFLAPSESASYYQMIYGDFSALPQIVDDEQWRERVQSKLCYGHIENNFVFNFLDYLLWVNERGKDENSDPVINFFEFTFRSSVEHFSPQHPMDGYKTVERVALNSFGNLCLISHSKNSRLSNFQPQQKLEHFEASLGNGQIDSLKLLSMIELMKVRGRWQEAEIAEHQDKMIDVLADSLRHLSSFQTTESR</sequence>
<proteinExistence type="predicted"/>
<dbReference type="Proteomes" id="UP000194565">
    <property type="component" value="Unassembled WGS sequence"/>
</dbReference>
<evidence type="ECO:0000313" key="3">
    <source>
        <dbReference type="EMBL" id="OUI81121.1"/>
    </source>
</evidence>
<evidence type="ECO:0000313" key="4">
    <source>
        <dbReference type="Proteomes" id="UP000194565"/>
    </source>
</evidence>
<protein>
    <recommendedName>
        <fullName evidence="5">DUF262 domain-containing protein</fullName>
    </recommendedName>
</protein>
<dbReference type="EMBL" id="JOMM01000063">
    <property type="protein sequence ID" value="OUI81121.1"/>
    <property type="molecule type" value="Genomic_DNA"/>
</dbReference>
<dbReference type="Pfam" id="PF07510">
    <property type="entry name" value="GmrSD_C"/>
    <property type="match status" value="1"/>
</dbReference>
<name>A0A252A1E5_9PROT</name>
<dbReference type="AlphaFoldDB" id="A0A252A1E5"/>